<dbReference type="AlphaFoldDB" id="A0A1A3MT46"/>
<sequence length="456" mass="48042">MIALVGAGVAIALYRPFGGGGHGAEAAAPAPIGTPRDLLVSFSLQRQPVPGWQLSGADIGLPAGANVGELFTTNGNKAYFLTVEGCDRKCLHPTGWLYGLETTTGARLFPPLALPDFFGSSADCYANGPSVAVCTTRVPEGSERFLPPAGAWVIDLDRGAVTHHGPNTLNPRMSGGARLEAVGYKFGPAYLVAQVPGEGLHGVGPHAELTWFRPGSSETIFPATWSPDVPQLTLAVQPPEGVDDDRGERVFSVVDGKDLTPAPPQGTRLEEAVVYAGGFAYQFDAGKVTGALMYDTTGRQVGRQQPERSYPAQNAAMLTLAVADAFQIYDAAGKLVASIPSRGLSKDFRTIGSKLFVRKEGSSNGSQAEWQAWDLLTGQRGATCTMAFGSSYTGSDGTVVVTMREDPAPATYVAIDTTTCQTLWEMPGKIWIHKVGTGLIKVDRERAMVASLGAPA</sequence>
<gene>
    <name evidence="1" type="ORF">A5636_11930</name>
</gene>
<reference evidence="1 2" key="1">
    <citation type="submission" date="2016-06" db="EMBL/GenBank/DDBJ databases">
        <authorList>
            <person name="Kjaerup R.B."/>
            <person name="Dalgaard T.S."/>
            <person name="Juul-Madsen H.R."/>
        </authorList>
    </citation>
    <scope>NUCLEOTIDE SEQUENCE [LARGE SCALE GENOMIC DNA]</scope>
    <source>
        <strain evidence="1 2">1245139.5</strain>
    </source>
</reference>
<dbReference type="Proteomes" id="UP000093629">
    <property type="component" value="Unassembled WGS sequence"/>
</dbReference>
<proteinExistence type="predicted"/>
<evidence type="ECO:0008006" key="3">
    <source>
        <dbReference type="Google" id="ProtNLM"/>
    </source>
</evidence>
<evidence type="ECO:0000313" key="2">
    <source>
        <dbReference type="Proteomes" id="UP000093629"/>
    </source>
</evidence>
<evidence type="ECO:0000313" key="1">
    <source>
        <dbReference type="EMBL" id="OBK12696.1"/>
    </source>
</evidence>
<organism evidence="1 2">
    <name type="scientific">Mycobacterium asiaticum</name>
    <dbReference type="NCBI Taxonomy" id="1790"/>
    <lineage>
        <taxon>Bacteria</taxon>
        <taxon>Bacillati</taxon>
        <taxon>Actinomycetota</taxon>
        <taxon>Actinomycetes</taxon>
        <taxon>Mycobacteriales</taxon>
        <taxon>Mycobacteriaceae</taxon>
        <taxon>Mycobacterium</taxon>
    </lineage>
</organism>
<comment type="caution">
    <text evidence="1">The sequence shown here is derived from an EMBL/GenBank/DDBJ whole genome shotgun (WGS) entry which is preliminary data.</text>
</comment>
<dbReference type="EMBL" id="LZLQ01000124">
    <property type="protein sequence ID" value="OBK12696.1"/>
    <property type="molecule type" value="Genomic_DNA"/>
</dbReference>
<protein>
    <recommendedName>
        <fullName evidence="3">Pyrrolo-quinoline quinone</fullName>
    </recommendedName>
</protein>
<accession>A0A1A3MT46</accession>
<name>A0A1A3MT46_MYCAS</name>
<keyword evidence="2" id="KW-1185">Reference proteome</keyword>